<evidence type="ECO:0000256" key="2">
    <source>
        <dbReference type="SAM" id="Phobius"/>
    </source>
</evidence>
<sequence length="197" mass="23173">MIRKSKNNENKLDFDVMFNEVQKEIQEKDAEQDIISRVPELKELSDNINKATNTCVNATLQCESVIQQYQRAEEKLGNAVDTISGRVDIIHKHIEQVMEDAPTKLRVSVNVSDADWQNIQDTFDKEHKWMLVKMQEHIREVNTMLVQERRKVRDRYKEFDGCYLGHYAQWFFWFFFTIGVSVMAGGIAMLIARYYGQ</sequence>
<proteinExistence type="predicted"/>
<gene>
    <name evidence="3" type="ORF">PIOMA14_I_1444</name>
</gene>
<accession>A0A0S3UKJ8</accession>
<evidence type="ECO:0000313" key="3">
    <source>
        <dbReference type="EMBL" id="BAU17952.1"/>
    </source>
</evidence>
<dbReference type="AlphaFoldDB" id="A0A0S3UKJ8"/>
<evidence type="ECO:0000313" key="4">
    <source>
        <dbReference type="Proteomes" id="UP000217431"/>
    </source>
</evidence>
<name>A0A0S3UKJ8_PREIN</name>
<keyword evidence="1" id="KW-0175">Coiled coil</keyword>
<feature type="coiled-coil region" evidence="1">
    <location>
        <begin position="41"/>
        <end position="75"/>
    </location>
</feature>
<dbReference type="Proteomes" id="UP000217431">
    <property type="component" value="Chromosome I"/>
</dbReference>
<organism evidence="3 4">
    <name type="scientific">Prevotella intermedia</name>
    <dbReference type="NCBI Taxonomy" id="28131"/>
    <lineage>
        <taxon>Bacteria</taxon>
        <taxon>Pseudomonadati</taxon>
        <taxon>Bacteroidota</taxon>
        <taxon>Bacteroidia</taxon>
        <taxon>Bacteroidales</taxon>
        <taxon>Prevotellaceae</taxon>
        <taxon>Prevotella</taxon>
    </lineage>
</organism>
<keyword evidence="2" id="KW-0812">Transmembrane</keyword>
<protein>
    <submittedName>
        <fullName evidence="3">Uncharacterized protein</fullName>
    </submittedName>
</protein>
<feature type="transmembrane region" description="Helical" evidence="2">
    <location>
        <begin position="170"/>
        <end position="192"/>
    </location>
</feature>
<keyword evidence="2" id="KW-1133">Transmembrane helix</keyword>
<reference evidence="3 4" key="1">
    <citation type="journal article" date="2016" name="DNA Res.">
        <title>The complete genome sequencing of Prevotella intermedia strain OMA14 and a subsequent fine-scale, intra-species genomic comparison reveal an unusual amplification of conjugative and mobile transposons and identify a novel Prevotella-lineage-specific repeat.</title>
        <authorList>
            <person name="Naito M."/>
            <person name="Ogura Y."/>
            <person name="Itoh T."/>
            <person name="Shoji M."/>
            <person name="Okamoto M."/>
            <person name="Hayashi T."/>
            <person name="Nakayama K."/>
        </authorList>
    </citation>
    <scope>NUCLEOTIDE SEQUENCE [LARGE SCALE GENOMIC DNA]</scope>
    <source>
        <strain evidence="3 4">OMA14</strain>
    </source>
</reference>
<evidence type="ECO:0000256" key="1">
    <source>
        <dbReference type="SAM" id="Coils"/>
    </source>
</evidence>
<keyword evidence="2" id="KW-0472">Membrane</keyword>
<dbReference type="EMBL" id="AP014597">
    <property type="protein sequence ID" value="BAU17952.1"/>
    <property type="molecule type" value="Genomic_DNA"/>
</dbReference>
<dbReference type="RefSeq" id="WP_096405744.1">
    <property type="nucleotide sequence ID" value="NZ_AP014597.1"/>
</dbReference>